<evidence type="ECO:0000256" key="5">
    <source>
        <dbReference type="ARBA" id="ARBA00032061"/>
    </source>
</evidence>
<proteinExistence type="inferred from homology"/>
<dbReference type="GO" id="GO:0006488">
    <property type="term" value="P:dolichol-linked oligosaccharide biosynthetic process"/>
    <property type="evidence" value="ECO:0007669"/>
    <property type="project" value="TreeGrafter"/>
</dbReference>
<protein>
    <recommendedName>
        <fullName evidence="3 7">UDP-N-acetylglucosamine transferase subunit ALG13</fullName>
        <ecNumber evidence="2 7">2.4.1.141</ecNumber>
    </recommendedName>
    <alternativeName>
        <fullName evidence="5 7">Asparagine-linked glycosylation protein 13</fullName>
    </alternativeName>
</protein>
<comment type="function">
    <text evidence="4 7">Involved in protein N-glycosylation. Essential for the second step of the dolichol-linked oligosaccharide pathway.</text>
</comment>
<evidence type="ECO:0000256" key="4">
    <source>
        <dbReference type="ARBA" id="ARBA00024804"/>
    </source>
</evidence>
<dbReference type="InterPro" id="IPR007235">
    <property type="entry name" value="Glyco_trans_28_C"/>
</dbReference>
<keyword evidence="7" id="KW-0256">Endoplasmic reticulum</keyword>
<evidence type="ECO:0000256" key="1">
    <source>
        <dbReference type="ARBA" id="ARBA00011198"/>
    </source>
</evidence>
<comment type="caution">
    <text evidence="9">The sequence shown here is derived from an EMBL/GenBank/DDBJ whole genome shotgun (WGS) entry which is preliminary data.</text>
</comment>
<dbReference type="OrthoDB" id="20273at2759"/>
<comment type="catalytic activity">
    <reaction evidence="6">
        <text>an N-acetyl-alpha-D-glucosaminyl-diphospho-di-trans,poly-cis-dolichol + UDP-N-acetyl-alpha-D-glucosamine = an N,N'-diacetylchitobiosyl-diphospho-di-trans,poly-cis-dolichol + UDP + H(+)</text>
        <dbReference type="Rhea" id="RHEA:23380"/>
        <dbReference type="Rhea" id="RHEA-COMP:19507"/>
        <dbReference type="Rhea" id="RHEA-COMP:19510"/>
        <dbReference type="ChEBI" id="CHEBI:15378"/>
        <dbReference type="ChEBI" id="CHEBI:57269"/>
        <dbReference type="ChEBI" id="CHEBI:57705"/>
        <dbReference type="ChEBI" id="CHEBI:58223"/>
        <dbReference type="ChEBI" id="CHEBI:58427"/>
        <dbReference type="EC" id="2.4.1.141"/>
    </reaction>
</comment>
<comment type="subunit">
    <text evidence="1 7">Heterodimer with ALG14 to form a functional enzyme.</text>
</comment>
<reference evidence="9" key="1">
    <citation type="journal article" date="2020" name="Stud. Mycol.">
        <title>101 Dothideomycetes genomes: a test case for predicting lifestyles and emergence of pathogens.</title>
        <authorList>
            <person name="Haridas S."/>
            <person name="Albert R."/>
            <person name="Binder M."/>
            <person name="Bloem J."/>
            <person name="Labutti K."/>
            <person name="Salamov A."/>
            <person name="Andreopoulos B."/>
            <person name="Baker S."/>
            <person name="Barry K."/>
            <person name="Bills G."/>
            <person name="Bluhm B."/>
            <person name="Cannon C."/>
            <person name="Castanera R."/>
            <person name="Culley D."/>
            <person name="Daum C."/>
            <person name="Ezra D."/>
            <person name="Gonzalez J."/>
            <person name="Henrissat B."/>
            <person name="Kuo A."/>
            <person name="Liang C."/>
            <person name="Lipzen A."/>
            <person name="Lutzoni F."/>
            <person name="Magnuson J."/>
            <person name="Mondo S."/>
            <person name="Nolan M."/>
            <person name="Ohm R."/>
            <person name="Pangilinan J."/>
            <person name="Park H.-J."/>
            <person name="Ramirez L."/>
            <person name="Alfaro M."/>
            <person name="Sun H."/>
            <person name="Tritt A."/>
            <person name="Yoshinaga Y."/>
            <person name="Zwiers L.-H."/>
            <person name="Turgeon B."/>
            <person name="Goodwin S."/>
            <person name="Spatafora J."/>
            <person name="Crous P."/>
            <person name="Grigoriev I."/>
        </authorList>
    </citation>
    <scope>NUCLEOTIDE SEQUENCE</scope>
    <source>
        <strain evidence="9">CBS 690.94</strain>
    </source>
</reference>
<accession>A0A9P4PRU7</accession>
<evidence type="ECO:0000256" key="2">
    <source>
        <dbReference type="ARBA" id="ARBA00012614"/>
    </source>
</evidence>
<dbReference type="Pfam" id="PF04101">
    <property type="entry name" value="Glyco_tran_28_C"/>
    <property type="match status" value="1"/>
</dbReference>
<gene>
    <name evidence="7" type="primary">ALG13</name>
    <name evidence="9" type="ORF">P171DRAFT_186121</name>
</gene>
<comment type="subcellular location">
    <subcellularLocation>
        <location evidence="7">Endoplasmic reticulum</location>
    </subcellularLocation>
</comment>
<evidence type="ECO:0000313" key="9">
    <source>
        <dbReference type="EMBL" id="KAF2449100.1"/>
    </source>
</evidence>
<dbReference type="EMBL" id="MU001494">
    <property type="protein sequence ID" value="KAF2449100.1"/>
    <property type="molecule type" value="Genomic_DNA"/>
</dbReference>
<evidence type="ECO:0000259" key="8">
    <source>
        <dbReference type="Pfam" id="PF04101"/>
    </source>
</evidence>
<dbReference type="EC" id="2.4.1.141" evidence="2 7"/>
<dbReference type="PANTHER" id="PTHR47043:SF1">
    <property type="entry name" value="UDP-N-ACETYLGLUCOSAMINE TRANSFERASE SUBUNIT ALG13"/>
    <property type="match status" value="1"/>
</dbReference>
<name>A0A9P4PRU7_9PLEO</name>
<dbReference type="PANTHER" id="PTHR47043">
    <property type="entry name" value="UDP-N-ACETYLGLUCOSAMINE TRANSFERASE SUBUNIT ALG13"/>
    <property type="match status" value="1"/>
</dbReference>
<evidence type="ECO:0000256" key="6">
    <source>
        <dbReference type="ARBA" id="ARBA00048184"/>
    </source>
</evidence>
<keyword evidence="7" id="KW-0808">Transferase</keyword>
<keyword evidence="7" id="KW-0328">Glycosyltransferase</keyword>
<sequence length="196" mass="21494">MSKLCFVTTGATAPFTKLIEAVLSHASLDAFLQCGFTHILIQYGTAPDVYQSSAEAARQYLKQNGTEQKLEIDGIDFDSSGLFEQFKLVQQTQGLVISHAGSGSVLEALRFQLPLVVVPNTALLDNHQEELAVAMDRAGYVIHGNVDHLAPAIKDSERFRTQMAQFPPVTAGKERKVKSFANIMDETVGFTDFNNE</sequence>
<dbReference type="GO" id="GO:0004577">
    <property type="term" value="F:N-acetylglucosaminyldiphosphodolichol N-acetylglucosaminyltransferase activity"/>
    <property type="evidence" value="ECO:0007669"/>
    <property type="project" value="UniProtKB-EC"/>
</dbReference>
<feature type="domain" description="Glycosyl transferase family 28 C-terminal" evidence="8">
    <location>
        <begin position="5"/>
        <end position="140"/>
    </location>
</feature>
<evidence type="ECO:0000313" key="10">
    <source>
        <dbReference type="Proteomes" id="UP000799764"/>
    </source>
</evidence>
<keyword evidence="10" id="KW-1185">Reference proteome</keyword>
<evidence type="ECO:0000256" key="3">
    <source>
        <dbReference type="ARBA" id="ARBA00017468"/>
    </source>
</evidence>
<comment type="similarity">
    <text evidence="7">Belongs to the glycosyltransferase 28 family.</text>
</comment>
<organism evidence="9 10">
    <name type="scientific">Karstenula rhodostoma CBS 690.94</name>
    <dbReference type="NCBI Taxonomy" id="1392251"/>
    <lineage>
        <taxon>Eukaryota</taxon>
        <taxon>Fungi</taxon>
        <taxon>Dikarya</taxon>
        <taxon>Ascomycota</taxon>
        <taxon>Pezizomycotina</taxon>
        <taxon>Dothideomycetes</taxon>
        <taxon>Pleosporomycetidae</taxon>
        <taxon>Pleosporales</taxon>
        <taxon>Massarineae</taxon>
        <taxon>Didymosphaeriaceae</taxon>
        <taxon>Karstenula</taxon>
    </lineage>
</organism>
<dbReference type="Proteomes" id="UP000799764">
    <property type="component" value="Unassembled WGS sequence"/>
</dbReference>
<dbReference type="InterPro" id="IPR052474">
    <property type="entry name" value="UDP-GlcNAc_transferase"/>
</dbReference>
<dbReference type="AlphaFoldDB" id="A0A9P4PRU7"/>
<dbReference type="SUPFAM" id="SSF53756">
    <property type="entry name" value="UDP-Glycosyltransferase/glycogen phosphorylase"/>
    <property type="match status" value="1"/>
</dbReference>
<dbReference type="Gene3D" id="3.40.50.2000">
    <property type="entry name" value="Glycogen Phosphorylase B"/>
    <property type="match status" value="1"/>
</dbReference>
<evidence type="ECO:0000256" key="7">
    <source>
        <dbReference type="RuleBase" id="RU362128"/>
    </source>
</evidence>
<dbReference type="GO" id="GO:0043541">
    <property type="term" value="C:UDP-N-acetylglucosamine transferase complex"/>
    <property type="evidence" value="ECO:0007669"/>
    <property type="project" value="TreeGrafter"/>
</dbReference>